<name>Q6IT29_PHISP</name>
<feature type="transmembrane region" description="Helical" evidence="17">
    <location>
        <begin position="376"/>
        <end position="401"/>
    </location>
</feature>
<evidence type="ECO:0000256" key="16">
    <source>
        <dbReference type="ARBA" id="ARBA00049551"/>
    </source>
</evidence>
<proteinExistence type="inferred from homology"/>
<evidence type="ECO:0000259" key="19">
    <source>
        <dbReference type="Pfam" id="PF00662"/>
    </source>
</evidence>
<feature type="transmembrane region" description="Helical" evidence="17">
    <location>
        <begin position="455"/>
        <end position="473"/>
    </location>
</feature>
<feature type="transmembrane region" description="Helical" evidence="17">
    <location>
        <begin position="51"/>
        <end position="79"/>
    </location>
</feature>
<dbReference type="InterPro" id="IPR003945">
    <property type="entry name" value="NU5C-like"/>
</dbReference>
<keyword evidence="11 17" id="KW-1133">Transmembrane helix</keyword>
<feature type="transmembrane region" description="Helical" evidence="17">
    <location>
        <begin position="7"/>
        <end position="31"/>
    </location>
</feature>
<feature type="transmembrane region" description="Helical" evidence="17">
    <location>
        <begin position="214"/>
        <end position="232"/>
    </location>
</feature>
<geneLocation type="mitochondrion" evidence="21"/>
<dbReference type="PANTHER" id="PTHR42829:SF2">
    <property type="entry name" value="NADH-UBIQUINONE OXIDOREDUCTASE CHAIN 5"/>
    <property type="match status" value="1"/>
</dbReference>
<feature type="transmembrane region" description="Helical" evidence="17">
    <location>
        <begin position="550"/>
        <end position="568"/>
    </location>
</feature>
<keyword evidence="9" id="KW-1278">Translocase</keyword>
<keyword evidence="8" id="KW-0999">Mitochondrion inner membrane</keyword>
<accession>Q6IT29</accession>
<keyword evidence="14 17" id="KW-0496">Mitochondrion</keyword>
<feature type="transmembrane region" description="Helical" evidence="17">
    <location>
        <begin position="177"/>
        <end position="193"/>
    </location>
</feature>
<feature type="transmembrane region" description="Helical" evidence="17">
    <location>
        <begin position="238"/>
        <end position="259"/>
    </location>
</feature>
<feature type="transmembrane region" description="Helical" evidence="17">
    <location>
        <begin position="153"/>
        <end position="171"/>
    </location>
</feature>
<keyword evidence="15 17" id="KW-0472">Membrane</keyword>
<feature type="domain" description="NADH dehydrogenase subunit 5 C-terminal" evidence="20">
    <location>
        <begin position="392"/>
        <end position="569"/>
    </location>
</feature>
<evidence type="ECO:0000259" key="18">
    <source>
        <dbReference type="Pfam" id="PF00361"/>
    </source>
</evidence>
<evidence type="ECO:0000256" key="4">
    <source>
        <dbReference type="ARBA" id="ARBA00021096"/>
    </source>
</evidence>
<keyword evidence="6" id="KW-0679">Respiratory chain</keyword>
<dbReference type="InterPro" id="IPR001750">
    <property type="entry name" value="ND/Mrp_TM"/>
</dbReference>
<dbReference type="GO" id="GO:0042773">
    <property type="term" value="P:ATP synthesis coupled electron transport"/>
    <property type="evidence" value="ECO:0007669"/>
    <property type="project" value="InterPro"/>
</dbReference>
<dbReference type="InterPro" id="IPR001516">
    <property type="entry name" value="Proton_antipo_N"/>
</dbReference>
<dbReference type="PANTHER" id="PTHR42829">
    <property type="entry name" value="NADH-UBIQUINONE OXIDOREDUCTASE CHAIN 5"/>
    <property type="match status" value="1"/>
</dbReference>
<comment type="subcellular location">
    <subcellularLocation>
        <location evidence="2">Mitochondrion inner membrane</location>
        <topology evidence="2">Multi-pass membrane protein</topology>
    </subcellularLocation>
</comment>
<evidence type="ECO:0000256" key="17">
    <source>
        <dbReference type="RuleBase" id="RU003404"/>
    </source>
</evidence>
<comment type="similarity">
    <text evidence="17">Belongs to the complex I subunit 5 family.</text>
</comment>
<evidence type="ECO:0000313" key="21">
    <source>
        <dbReference type="EMBL" id="AAT39438.1"/>
    </source>
</evidence>
<dbReference type="Pfam" id="PF00662">
    <property type="entry name" value="Proton_antipo_N"/>
    <property type="match status" value="1"/>
</dbReference>
<sequence>MNYKINLGFITSLMLILFSLIFFLMFLYFVIHEKLILLEWSIIFLNSSSVYMSIILDWMSLIFMSFVLGISSFVIFYSNEYMIVDKNINRFIYLIILFVASMMFLIISPNLISILLGWDGLGLISYCLVVYYQNNKSYNAGMLTALMNRIGDVALLMSIGWMMNFGGWNYIFYLDKMFNFEFISFMIILAAFTKSAQLPFSSWLPAAMAAPTPVSALVHSSTLVTAGVYLLIRFNLLIMNFFMIDFFLILSLLTMIMSSFGANFEFDLKSIIALSTLSQLGFMMSVLMMGFPSMAFFHLLTHALFKALLFLCAGVVIHSMWGNQDIRFMGGLINQLPIITSCMNISNLALCGFPFLTGFYSKDLIMESMMMSNLNFLSYMLFLLSVGLTVSYSFRLSYYTLSGNLNSFSFLCIYDCSSNMSWSIFIMVFFSIIGGSMLNWLMFSSPVVIMLPLDLKLTTLTMIVMGSLIGYELSMYKNNFFYYFPLLNYFSGMMWFTPLFSTFFFTNHLFKFSLIFSLVINQGWGEYWGPKGLSNLVVNFSKFNQIIQMNSFKFYLMSLIIWILFMFMI</sequence>
<dbReference type="GO" id="GO:0005743">
    <property type="term" value="C:mitochondrial inner membrane"/>
    <property type="evidence" value="ECO:0007669"/>
    <property type="project" value="UniProtKB-SubCell"/>
</dbReference>
<feature type="transmembrane region" description="Helical" evidence="17">
    <location>
        <begin position="480"/>
        <end position="497"/>
    </location>
</feature>
<evidence type="ECO:0000256" key="8">
    <source>
        <dbReference type="ARBA" id="ARBA00022792"/>
    </source>
</evidence>
<dbReference type="AlphaFoldDB" id="Q6IT29"/>
<feature type="transmembrane region" description="Helical" evidence="17">
    <location>
        <begin position="271"/>
        <end position="291"/>
    </location>
</feature>
<comment type="function">
    <text evidence="1">Core subunit of the mitochondrial membrane respiratory chain NADH dehydrogenase (Complex I) that is believed to belong to the minimal assembly required for catalysis. Complex I functions in the transfer of electrons from NADH to the respiratory chain. The immediate electron acceptor for the enzyme is believed to be ubiquinone.</text>
</comment>
<evidence type="ECO:0000256" key="1">
    <source>
        <dbReference type="ARBA" id="ARBA00003257"/>
    </source>
</evidence>
<dbReference type="GO" id="GO:0003954">
    <property type="term" value="F:NADH dehydrogenase activity"/>
    <property type="evidence" value="ECO:0007669"/>
    <property type="project" value="TreeGrafter"/>
</dbReference>
<evidence type="ECO:0000256" key="12">
    <source>
        <dbReference type="ARBA" id="ARBA00023027"/>
    </source>
</evidence>
<feature type="domain" description="NADH-Ubiquinone oxidoreductase (complex I) chain 5 N-terminal" evidence="19">
    <location>
        <begin position="46"/>
        <end position="91"/>
    </location>
</feature>
<evidence type="ECO:0000256" key="10">
    <source>
        <dbReference type="ARBA" id="ARBA00022982"/>
    </source>
</evidence>
<evidence type="ECO:0000256" key="15">
    <source>
        <dbReference type="ARBA" id="ARBA00023136"/>
    </source>
</evidence>
<keyword evidence="7 17" id="KW-0812">Transmembrane</keyword>
<evidence type="ECO:0000256" key="13">
    <source>
        <dbReference type="ARBA" id="ARBA00023075"/>
    </source>
</evidence>
<comment type="catalytic activity">
    <reaction evidence="16 17">
        <text>a ubiquinone + NADH + 5 H(+)(in) = a ubiquinol + NAD(+) + 4 H(+)(out)</text>
        <dbReference type="Rhea" id="RHEA:29091"/>
        <dbReference type="Rhea" id="RHEA-COMP:9565"/>
        <dbReference type="Rhea" id="RHEA-COMP:9566"/>
        <dbReference type="ChEBI" id="CHEBI:15378"/>
        <dbReference type="ChEBI" id="CHEBI:16389"/>
        <dbReference type="ChEBI" id="CHEBI:17976"/>
        <dbReference type="ChEBI" id="CHEBI:57540"/>
        <dbReference type="ChEBI" id="CHEBI:57945"/>
        <dbReference type="EC" id="7.1.1.2"/>
    </reaction>
</comment>
<evidence type="ECO:0000256" key="7">
    <source>
        <dbReference type="ARBA" id="ARBA00022692"/>
    </source>
</evidence>
<feature type="transmembrane region" description="Helical" evidence="17">
    <location>
        <begin position="91"/>
        <end position="108"/>
    </location>
</feature>
<keyword evidence="12 17" id="KW-0520">NAD</keyword>
<keyword evidence="10" id="KW-0249">Electron transport</keyword>
<feature type="transmembrane region" description="Helical" evidence="17">
    <location>
        <begin position="303"/>
        <end position="321"/>
    </location>
</feature>
<dbReference type="InterPro" id="IPR010934">
    <property type="entry name" value="NADH_DH_su5_C"/>
</dbReference>
<evidence type="ECO:0000256" key="9">
    <source>
        <dbReference type="ARBA" id="ARBA00022967"/>
    </source>
</evidence>
<evidence type="ECO:0000256" key="2">
    <source>
        <dbReference type="ARBA" id="ARBA00004448"/>
    </source>
</evidence>
<evidence type="ECO:0000256" key="3">
    <source>
        <dbReference type="ARBA" id="ARBA00012944"/>
    </source>
</evidence>
<feature type="transmembrane region" description="Helical" evidence="17">
    <location>
        <begin position="114"/>
        <end position="132"/>
    </location>
</feature>
<organism evidence="21">
    <name type="scientific">Philaenus spumarius</name>
    <name type="common">Meadow froghopper</name>
    <name type="synonym">Cicada spumarius</name>
    <dbReference type="NCBI Taxonomy" id="36667"/>
    <lineage>
        <taxon>Eukaryota</taxon>
        <taxon>Metazoa</taxon>
        <taxon>Ecdysozoa</taxon>
        <taxon>Arthropoda</taxon>
        <taxon>Hexapoda</taxon>
        <taxon>Insecta</taxon>
        <taxon>Pterygota</taxon>
        <taxon>Neoptera</taxon>
        <taxon>Paraneoptera</taxon>
        <taxon>Hemiptera</taxon>
        <taxon>Auchenorrhyncha</taxon>
        <taxon>Cercopoidea</taxon>
        <taxon>Aphrophoridae</taxon>
        <taxon>Philaenus</taxon>
    </lineage>
</organism>
<feature type="transmembrane region" description="Helical" evidence="17">
    <location>
        <begin position="333"/>
        <end position="356"/>
    </location>
</feature>
<evidence type="ECO:0000256" key="6">
    <source>
        <dbReference type="ARBA" id="ARBA00022660"/>
    </source>
</evidence>
<comment type="function">
    <text evidence="17">Core subunit of the mitochondrial membrane respiratory chain NADH dehydrogenase (Complex I) which catalyzes electron transfer from NADH through the respiratory chain, using ubiquinone as an electron acceptor. Essential for the catalytic activity and assembly of complex I.</text>
</comment>
<evidence type="ECO:0000256" key="11">
    <source>
        <dbReference type="ARBA" id="ARBA00022989"/>
    </source>
</evidence>
<dbReference type="GO" id="GO:0015990">
    <property type="term" value="P:electron transport coupled proton transport"/>
    <property type="evidence" value="ECO:0007669"/>
    <property type="project" value="TreeGrafter"/>
</dbReference>
<dbReference type="GO" id="GO:0008137">
    <property type="term" value="F:NADH dehydrogenase (ubiquinone) activity"/>
    <property type="evidence" value="ECO:0007669"/>
    <property type="project" value="UniProtKB-EC"/>
</dbReference>
<keyword evidence="5 17" id="KW-0813">Transport</keyword>
<dbReference type="EMBL" id="AY630340">
    <property type="protein sequence ID" value="AAT39438.1"/>
    <property type="molecule type" value="Genomic_DNA"/>
</dbReference>
<reference evidence="21" key="1">
    <citation type="journal article" date="2005" name="Genome">
        <title>Insect mitochondrial genomics: the complete mitochondrial genome sequence of the meadow spittlebug Philaenus spumarius (Hemiptera: Auchenorrhyncha: Cercopoidae).</title>
        <authorList>
            <person name="Stewart J.B."/>
            <person name="Beckenbach A.T."/>
        </authorList>
    </citation>
    <scope>NUCLEOTIDE SEQUENCE</scope>
</reference>
<gene>
    <name evidence="21" type="primary">nad5</name>
</gene>
<evidence type="ECO:0000256" key="14">
    <source>
        <dbReference type="ARBA" id="ARBA00023128"/>
    </source>
</evidence>
<protein>
    <recommendedName>
        <fullName evidence="4 17">NADH-ubiquinone oxidoreductase chain 5</fullName>
        <ecNumber evidence="3 17">7.1.1.2</ecNumber>
    </recommendedName>
</protein>
<feature type="transmembrane region" description="Helical" evidence="17">
    <location>
        <begin position="422"/>
        <end position="443"/>
    </location>
</feature>
<dbReference type="Pfam" id="PF06455">
    <property type="entry name" value="NADH5_C"/>
    <property type="match status" value="1"/>
</dbReference>
<keyword evidence="13 17" id="KW-0830">Ubiquinone</keyword>
<feature type="domain" description="NADH:quinone oxidoreductase/Mrp antiporter transmembrane" evidence="18">
    <location>
        <begin position="108"/>
        <end position="383"/>
    </location>
</feature>
<evidence type="ECO:0000256" key="5">
    <source>
        <dbReference type="ARBA" id="ARBA00022448"/>
    </source>
</evidence>
<dbReference type="EC" id="7.1.1.2" evidence="3 17"/>
<evidence type="ECO:0000259" key="20">
    <source>
        <dbReference type="Pfam" id="PF06455"/>
    </source>
</evidence>
<dbReference type="PRINTS" id="PR01434">
    <property type="entry name" value="NADHDHGNASE5"/>
</dbReference>
<dbReference type="Pfam" id="PF00361">
    <property type="entry name" value="Proton_antipo_M"/>
    <property type="match status" value="1"/>
</dbReference>